<accession>B2W6S9</accession>
<dbReference type="AlphaFoldDB" id="B2W6S9"/>
<organism evidence="1 2">
    <name type="scientific">Pyrenophora tritici-repentis (strain Pt-1C-BFP)</name>
    <name type="common">Wheat tan spot fungus</name>
    <name type="synonym">Drechslera tritici-repentis</name>
    <dbReference type="NCBI Taxonomy" id="426418"/>
    <lineage>
        <taxon>Eukaryota</taxon>
        <taxon>Fungi</taxon>
        <taxon>Dikarya</taxon>
        <taxon>Ascomycota</taxon>
        <taxon>Pezizomycotina</taxon>
        <taxon>Dothideomycetes</taxon>
        <taxon>Pleosporomycetidae</taxon>
        <taxon>Pleosporales</taxon>
        <taxon>Pleosporineae</taxon>
        <taxon>Pleosporaceae</taxon>
        <taxon>Pyrenophora</taxon>
    </lineage>
</organism>
<evidence type="ECO:0000313" key="1">
    <source>
        <dbReference type="EMBL" id="EDU48437.1"/>
    </source>
</evidence>
<proteinExistence type="predicted"/>
<dbReference type="HOGENOM" id="CLU_2528571_0_0_1"/>
<dbReference type="Proteomes" id="UP000001471">
    <property type="component" value="Unassembled WGS sequence"/>
</dbReference>
<sequence length="84" mass="8209">MVVAVDKIRLTEETTVGAGAGAATGIGAGAGIGLRSAGTAVIVGPSEVGAEAGLAIMLVGEFCWYKDSSYGLHATSATRIATIA</sequence>
<dbReference type="EMBL" id="DS231619">
    <property type="protein sequence ID" value="EDU48437.1"/>
    <property type="molecule type" value="Genomic_DNA"/>
</dbReference>
<name>B2W6S9_PYRTR</name>
<dbReference type="InParanoid" id="B2W6S9"/>
<protein>
    <submittedName>
        <fullName evidence="1">Uncharacterized protein</fullName>
    </submittedName>
</protein>
<gene>
    <name evidence="1" type="ORF">PTRG_05517</name>
</gene>
<reference evidence="2" key="1">
    <citation type="journal article" date="2013" name="G3 (Bethesda)">
        <title>Comparative genomics of a plant-pathogenic fungus, Pyrenophora tritici-repentis, reveals transduplication and the impact of repeat elements on pathogenicity and population divergence.</title>
        <authorList>
            <person name="Manning V.A."/>
            <person name="Pandelova I."/>
            <person name="Dhillon B."/>
            <person name="Wilhelm L.J."/>
            <person name="Goodwin S.B."/>
            <person name="Berlin A.M."/>
            <person name="Figueroa M."/>
            <person name="Freitag M."/>
            <person name="Hane J.K."/>
            <person name="Henrissat B."/>
            <person name="Holman W.H."/>
            <person name="Kodira C.D."/>
            <person name="Martin J."/>
            <person name="Oliver R.P."/>
            <person name="Robbertse B."/>
            <person name="Schackwitz W."/>
            <person name="Schwartz D.C."/>
            <person name="Spatafora J.W."/>
            <person name="Turgeon B.G."/>
            <person name="Yandava C."/>
            <person name="Young S."/>
            <person name="Zhou S."/>
            <person name="Zeng Q."/>
            <person name="Grigoriev I.V."/>
            <person name="Ma L.-J."/>
            <person name="Ciuffetti L.M."/>
        </authorList>
    </citation>
    <scope>NUCLEOTIDE SEQUENCE [LARGE SCALE GENOMIC DNA]</scope>
    <source>
        <strain evidence="2">Pt-1C-BFP</strain>
    </source>
</reference>
<evidence type="ECO:0000313" key="2">
    <source>
        <dbReference type="Proteomes" id="UP000001471"/>
    </source>
</evidence>